<dbReference type="PANTHER" id="PTHR14963:SF5">
    <property type="entry name" value="RHO GTPASE-ACTIVATING PROTEIN 28"/>
    <property type="match status" value="1"/>
</dbReference>
<dbReference type="GO" id="GO:0030833">
    <property type="term" value="P:regulation of actin filament polymerization"/>
    <property type="evidence" value="ECO:0007669"/>
    <property type="project" value="TreeGrafter"/>
</dbReference>
<dbReference type="GO" id="GO:0007165">
    <property type="term" value="P:signal transduction"/>
    <property type="evidence" value="ECO:0007669"/>
    <property type="project" value="InterPro"/>
</dbReference>
<dbReference type="EMBL" id="JBBPFD010000194">
    <property type="protein sequence ID" value="KAK7879822.1"/>
    <property type="molecule type" value="Genomic_DNA"/>
</dbReference>
<dbReference type="PROSITE" id="PS50238">
    <property type="entry name" value="RHOGAP"/>
    <property type="match status" value="1"/>
</dbReference>
<comment type="caution">
    <text evidence="4">The sequence shown here is derived from an EMBL/GenBank/DDBJ whole genome shotgun (WGS) entry which is preliminary data.</text>
</comment>
<feature type="compositionally biased region" description="Basic residues" evidence="2">
    <location>
        <begin position="254"/>
        <end position="264"/>
    </location>
</feature>
<dbReference type="Pfam" id="PF25442">
    <property type="entry name" value="Ubiquitin_RHG40_C"/>
    <property type="match status" value="1"/>
</dbReference>
<proteinExistence type="predicted"/>
<dbReference type="InterPro" id="IPR000198">
    <property type="entry name" value="RhoGAP_dom"/>
</dbReference>
<gene>
    <name evidence="4" type="ORF">WMY93_033511</name>
</gene>
<feature type="compositionally biased region" description="Basic residues" evidence="2">
    <location>
        <begin position="147"/>
        <end position="159"/>
    </location>
</feature>
<evidence type="ECO:0000256" key="1">
    <source>
        <dbReference type="ARBA" id="ARBA00022468"/>
    </source>
</evidence>
<accession>A0AAW0MSP1</accession>
<feature type="region of interest" description="Disordered" evidence="2">
    <location>
        <begin position="227"/>
        <end position="368"/>
    </location>
</feature>
<feature type="region of interest" description="Disordered" evidence="2">
    <location>
        <begin position="1"/>
        <end position="27"/>
    </location>
</feature>
<feature type="compositionally biased region" description="Basic and acidic residues" evidence="2">
    <location>
        <begin position="14"/>
        <end position="25"/>
    </location>
</feature>
<keyword evidence="1" id="KW-0343">GTPase activation</keyword>
<dbReference type="GO" id="GO:0051056">
    <property type="term" value="P:regulation of small GTPase mediated signal transduction"/>
    <property type="evidence" value="ECO:0007669"/>
    <property type="project" value="TreeGrafter"/>
</dbReference>
<evidence type="ECO:0000256" key="2">
    <source>
        <dbReference type="SAM" id="MobiDB-lite"/>
    </source>
</evidence>
<feature type="compositionally biased region" description="Basic and acidic residues" evidence="2">
    <location>
        <begin position="332"/>
        <end position="343"/>
    </location>
</feature>
<dbReference type="GO" id="GO:0051497">
    <property type="term" value="P:negative regulation of stress fiber assembly"/>
    <property type="evidence" value="ECO:0007669"/>
    <property type="project" value="TreeGrafter"/>
</dbReference>
<feature type="region of interest" description="Disordered" evidence="2">
    <location>
        <begin position="41"/>
        <end position="175"/>
    </location>
</feature>
<name>A0AAW0MSP1_9GOBI</name>
<feature type="compositionally biased region" description="Polar residues" evidence="2">
    <location>
        <begin position="1"/>
        <end position="13"/>
    </location>
</feature>
<feature type="domain" description="Rho-GAP" evidence="3">
    <location>
        <begin position="373"/>
        <end position="604"/>
    </location>
</feature>
<dbReference type="Gene3D" id="1.10.555.10">
    <property type="entry name" value="Rho GTPase activation protein"/>
    <property type="match status" value="1"/>
</dbReference>
<evidence type="ECO:0000313" key="5">
    <source>
        <dbReference type="Proteomes" id="UP001460270"/>
    </source>
</evidence>
<dbReference type="PANTHER" id="PTHR14963">
    <property type="entry name" value="RHO GTPASE ACTIVATING PROTEIN 18,19-RELATED"/>
    <property type="match status" value="1"/>
</dbReference>
<dbReference type="InterPro" id="IPR008936">
    <property type="entry name" value="Rho_GTPase_activation_prot"/>
</dbReference>
<reference evidence="5" key="1">
    <citation type="submission" date="2024-04" db="EMBL/GenBank/DDBJ databases">
        <title>Salinicola lusitanus LLJ914,a marine bacterium isolated from the Okinawa Trough.</title>
        <authorList>
            <person name="Li J."/>
        </authorList>
    </citation>
    <scope>NUCLEOTIDE SEQUENCE [LARGE SCALE GENOMIC DNA]</scope>
</reference>
<dbReference type="Proteomes" id="UP001460270">
    <property type="component" value="Unassembled WGS sequence"/>
</dbReference>
<evidence type="ECO:0000259" key="3">
    <source>
        <dbReference type="PROSITE" id="PS50238"/>
    </source>
</evidence>
<dbReference type="AlphaFoldDB" id="A0AAW0MSP1"/>
<protein>
    <recommendedName>
        <fullName evidence="3">Rho-GAP domain-containing protein</fullName>
    </recommendedName>
</protein>
<keyword evidence="5" id="KW-1185">Reference proteome</keyword>
<dbReference type="Pfam" id="PF00620">
    <property type="entry name" value="RhoGAP"/>
    <property type="match status" value="1"/>
</dbReference>
<organism evidence="4 5">
    <name type="scientific">Mugilogobius chulae</name>
    <name type="common">yellowstripe goby</name>
    <dbReference type="NCBI Taxonomy" id="88201"/>
    <lineage>
        <taxon>Eukaryota</taxon>
        <taxon>Metazoa</taxon>
        <taxon>Chordata</taxon>
        <taxon>Craniata</taxon>
        <taxon>Vertebrata</taxon>
        <taxon>Euteleostomi</taxon>
        <taxon>Actinopterygii</taxon>
        <taxon>Neopterygii</taxon>
        <taxon>Teleostei</taxon>
        <taxon>Neoteleostei</taxon>
        <taxon>Acanthomorphata</taxon>
        <taxon>Gobiaria</taxon>
        <taxon>Gobiiformes</taxon>
        <taxon>Gobioidei</taxon>
        <taxon>Gobiidae</taxon>
        <taxon>Gobionellinae</taxon>
        <taxon>Mugilogobius</taxon>
    </lineage>
</organism>
<dbReference type="GO" id="GO:0005096">
    <property type="term" value="F:GTPase activator activity"/>
    <property type="evidence" value="ECO:0007669"/>
    <property type="project" value="UniProtKB-KW"/>
</dbReference>
<dbReference type="InterPro" id="IPR057323">
    <property type="entry name" value="RHG40/28/18_ubiquitin"/>
</dbReference>
<sequence>MSNRAELWPTSSNRARDGTGAESERGSFALTLDKRTALAGAGGGVACSVRTVGSDAGPGPDQDRDQDLDQDLPDPGPDLQQRSGPVEALLSTLTRRQTDTVRRRLDSYSQTLRQRNRPIRDVRHIFTQTDSDSDSDSSQVHRDSPKRFHTTTRTIRRNNGRGGRGRAQEGRGLSDCTCFHDDESKEEELESWFSPDSGLSTVEDLSERDLRNIGFISHIELHTFLQSLGQNPPRTKTRVHTRLGEQNRTGSRGLKTKTWVHKRTKGETEPDQDQTWVHKRTKGETEPDQDQDPGSTRGLKVRQNQDQDLGPQEAKGETEPTRTKTWVHKRTKGETEPDQDKTGSTRGLKVRQNQDKDQDRVHKRTKDGGVFGVPLKTLLENDRRKCPGIKTPLVFNKLLSVLDQTGLQTEGILRISGSASRLKSLRRSLDRSTSDFLWSDLKPVDAAGLLKLFIRELPRPLLHTPRPLLQSIMGKPRPLLQSIMGYPRLPFRLPTVTLQVTHGYPSGLQSELHQIQALQLLCLVLPESHRQTLQALVSFLARVVQNQEQNRMSLWNVSMVMAPNLLPSDRRRQEVTRQAAQEMEEAVGGAKLVRLLIRHRALMWTVRQMNRASNGRSRLDAWGRRRSNAQQEAEPALSDDVIRVRAPLQLKVSTAMKLDATTTARDVTGRFPGDADSGAALRLYEVGGNIGERRLHPDCFLLDVYRVNPGCDWLIKP</sequence>
<dbReference type="GO" id="GO:0005737">
    <property type="term" value="C:cytoplasm"/>
    <property type="evidence" value="ECO:0007669"/>
    <property type="project" value="TreeGrafter"/>
</dbReference>
<dbReference type="SMART" id="SM00324">
    <property type="entry name" value="RhoGAP"/>
    <property type="match status" value="1"/>
</dbReference>
<feature type="compositionally biased region" description="Basic and acidic residues" evidence="2">
    <location>
        <begin position="96"/>
        <end position="106"/>
    </location>
</feature>
<dbReference type="SUPFAM" id="SSF48350">
    <property type="entry name" value="GTPase activation domain, GAP"/>
    <property type="match status" value="1"/>
</dbReference>
<evidence type="ECO:0000313" key="4">
    <source>
        <dbReference type="EMBL" id="KAK7879822.1"/>
    </source>
</evidence>